<evidence type="ECO:0000313" key="5">
    <source>
        <dbReference type="Proteomes" id="UP000007110"/>
    </source>
</evidence>
<reference evidence="5" key="1">
    <citation type="submission" date="2015-02" db="EMBL/GenBank/DDBJ databases">
        <title>Genome sequencing for Strongylocentrotus purpuratus.</title>
        <authorList>
            <person name="Murali S."/>
            <person name="Liu Y."/>
            <person name="Vee V."/>
            <person name="English A."/>
            <person name="Wang M."/>
            <person name="Skinner E."/>
            <person name="Han Y."/>
            <person name="Muzny D.M."/>
            <person name="Worley K.C."/>
            <person name="Gibbs R.A."/>
        </authorList>
    </citation>
    <scope>NUCLEOTIDE SEQUENCE</scope>
</reference>
<evidence type="ECO:0000259" key="2">
    <source>
        <dbReference type="PROSITE" id="PS51166"/>
    </source>
</evidence>
<protein>
    <recommendedName>
        <fullName evidence="6">Glycerophosphocholine phosphodiesterase GPCPD1</fullName>
    </recommendedName>
</protein>
<dbReference type="KEGG" id="spu:594641"/>
<dbReference type="SUPFAM" id="SSF51695">
    <property type="entry name" value="PLC-like phosphodiesterases"/>
    <property type="match status" value="1"/>
</dbReference>
<dbReference type="Gene3D" id="3.20.20.190">
    <property type="entry name" value="Phosphatidylinositol (PI) phosphodiesterase"/>
    <property type="match status" value="1"/>
</dbReference>
<dbReference type="InParanoid" id="A0A7M7PNE1"/>
<dbReference type="GO" id="GO:0046475">
    <property type="term" value="P:glycerophospholipid catabolic process"/>
    <property type="evidence" value="ECO:0000318"/>
    <property type="project" value="GO_Central"/>
</dbReference>
<evidence type="ECO:0000256" key="1">
    <source>
        <dbReference type="ARBA" id="ARBA00022801"/>
    </source>
</evidence>
<dbReference type="OrthoDB" id="1058301at2759"/>
<accession>A0A7M7PNE1</accession>
<dbReference type="InterPro" id="IPR002044">
    <property type="entry name" value="CBM20"/>
</dbReference>
<dbReference type="SUPFAM" id="SSF49452">
    <property type="entry name" value="Starch-binding domain-like"/>
    <property type="match status" value="1"/>
</dbReference>
<dbReference type="Proteomes" id="UP000007110">
    <property type="component" value="Unassembled WGS sequence"/>
</dbReference>
<dbReference type="InterPro" id="IPR013783">
    <property type="entry name" value="Ig-like_fold"/>
</dbReference>
<proteinExistence type="predicted"/>
<dbReference type="PANTHER" id="PTHR22958:SF1">
    <property type="entry name" value="GLYCEROPHOSPHOCHOLINE PHOSPHODIESTERASE GPCPD1"/>
    <property type="match status" value="1"/>
</dbReference>
<dbReference type="CTD" id="56261"/>
<dbReference type="OMA" id="LKVYHTA"/>
<sequence>MMLQTFQVNYEPCHENEVVCITGSVPSLGSWSPLALQPMTKDLSGSRWTCDIDVEAAKGSVIQYRYAVCNFMCSSTPQILQWETNLSPRQISVSEKTCSTGLETFGKYGECSVQRGPLVATREIHLMFEKANLTSLTSSLNSSHCRLGIKAIDITNSTCPVPVLVHNLSENDISPRPQCEHGEMLETSSDVLLFSTQGLPTNHEVKFIIQLIQEGGRLPTKKESPKRLKGDISILAEGVIMSNTLINSVGKAPLYFFDDASLSLGHVVVSYAVIEPMKNLEAHSLEVSYATHWKRRNQALNVGHRGMGRSLKDHSLITDPNADELVSIPENTIYSFKEAATHGADFVEFDVHVTKDGFPVLFHDFQFSLCMQEPGSSTNTHIAKLAIKDMTLEQLAVIRKLAPVGKGTTDFLCETTTAVEEDALAFGELQTALQTVPVHCGFDIEIKYPMVCEKSGPEYDGTPMDMNQSLDAILRVVLKYGGQRRIFFSAFNPDVCAMIRLKQCKYPVMMCNFGRTSLYESYNDPRSVCVENSILTSRAYQILGLCGHSEDYIKDPSLVKSCHSNGLTLMCWGEGTVDPSIRQKLSDVGVDGVIHDRMASFALGTKNTFESLEELKSGRT</sequence>
<evidence type="ECO:0000259" key="3">
    <source>
        <dbReference type="PROSITE" id="PS51704"/>
    </source>
</evidence>
<dbReference type="RefSeq" id="XP_030853814.1">
    <property type="nucleotide sequence ID" value="XM_030997954.1"/>
</dbReference>
<dbReference type="InterPro" id="IPR017946">
    <property type="entry name" value="PLC-like_Pdiesterase_TIM-brl"/>
</dbReference>
<keyword evidence="1" id="KW-0378">Hydrolase</keyword>
<organism evidence="4 5">
    <name type="scientific">Strongylocentrotus purpuratus</name>
    <name type="common">Purple sea urchin</name>
    <dbReference type="NCBI Taxonomy" id="7668"/>
    <lineage>
        <taxon>Eukaryota</taxon>
        <taxon>Metazoa</taxon>
        <taxon>Echinodermata</taxon>
        <taxon>Eleutherozoa</taxon>
        <taxon>Echinozoa</taxon>
        <taxon>Echinoidea</taxon>
        <taxon>Euechinoidea</taxon>
        <taxon>Echinacea</taxon>
        <taxon>Camarodonta</taxon>
        <taxon>Echinidea</taxon>
        <taxon>Strongylocentrotidae</taxon>
        <taxon>Strongylocentrotus</taxon>
    </lineage>
</organism>
<dbReference type="Gene3D" id="2.60.40.10">
    <property type="entry name" value="Immunoglobulins"/>
    <property type="match status" value="1"/>
</dbReference>
<dbReference type="PROSITE" id="PS51704">
    <property type="entry name" value="GP_PDE"/>
    <property type="match status" value="1"/>
</dbReference>
<dbReference type="Pfam" id="PF03009">
    <property type="entry name" value="GDPD"/>
    <property type="match status" value="1"/>
</dbReference>
<dbReference type="PANTHER" id="PTHR22958">
    <property type="entry name" value="GLYCEROPHOSPHORYL DIESTER PHOSPHODIESTERASE"/>
    <property type="match status" value="1"/>
</dbReference>
<keyword evidence="5" id="KW-1185">Reference proteome</keyword>
<dbReference type="GeneID" id="594641"/>
<feature type="domain" description="GP-PDE" evidence="3">
    <location>
        <begin position="299"/>
        <end position="605"/>
    </location>
</feature>
<name>A0A7M7PNE1_STRPU</name>
<dbReference type="GO" id="GO:2001070">
    <property type="term" value="F:starch binding"/>
    <property type="evidence" value="ECO:0007669"/>
    <property type="project" value="InterPro"/>
</dbReference>
<dbReference type="SMART" id="SM01065">
    <property type="entry name" value="CBM_2"/>
    <property type="match status" value="1"/>
</dbReference>
<feature type="domain" description="CBM20" evidence="2">
    <location>
        <begin position="1"/>
        <end position="110"/>
    </location>
</feature>
<dbReference type="AlphaFoldDB" id="A0A7M7PNE1"/>
<dbReference type="InterPro" id="IPR051578">
    <property type="entry name" value="GDPD"/>
</dbReference>
<evidence type="ECO:0000313" key="4">
    <source>
        <dbReference type="EnsemblMetazoa" id="XP_030853814"/>
    </source>
</evidence>
<dbReference type="Pfam" id="PF00686">
    <property type="entry name" value="CBM_20"/>
    <property type="match status" value="1"/>
</dbReference>
<dbReference type="EnsemblMetazoa" id="XM_030997954">
    <property type="protein sequence ID" value="XP_030853814"/>
    <property type="gene ID" value="LOC594641"/>
</dbReference>
<dbReference type="InterPro" id="IPR030395">
    <property type="entry name" value="GP_PDE_dom"/>
</dbReference>
<dbReference type="GO" id="GO:0047389">
    <property type="term" value="F:glycerophosphocholine phosphodiesterase activity"/>
    <property type="evidence" value="ECO:0000318"/>
    <property type="project" value="GO_Central"/>
</dbReference>
<dbReference type="InterPro" id="IPR013784">
    <property type="entry name" value="Carb-bd-like_fold"/>
</dbReference>
<dbReference type="PROSITE" id="PS51166">
    <property type="entry name" value="CBM20"/>
    <property type="match status" value="1"/>
</dbReference>
<evidence type="ECO:0008006" key="6">
    <source>
        <dbReference type="Google" id="ProtNLM"/>
    </source>
</evidence>
<reference evidence="4" key="2">
    <citation type="submission" date="2021-01" db="UniProtKB">
        <authorList>
            <consortium name="EnsemblMetazoa"/>
        </authorList>
    </citation>
    <scope>IDENTIFICATION</scope>
</reference>